<dbReference type="InterPro" id="IPR004089">
    <property type="entry name" value="MCPsignal_dom"/>
</dbReference>
<dbReference type="EMBL" id="ASRV01000061">
    <property type="protein sequence ID" value="EOR27295.1"/>
    <property type="molecule type" value="Genomic_DNA"/>
</dbReference>
<dbReference type="OrthoDB" id="9814363at2"/>
<evidence type="ECO:0000259" key="5">
    <source>
        <dbReference type="PROSITE" id="PS50111"/>
    </source>
</evidence>
<evidence type="ECO:0000256" key="1">
    <source>
        <dbReference type="ARBA" id="ARBA00023224"/>
    </source>
</evidence>
<proteinExistence type="inferred from homology"/>
<keyword evidence="4" id="KW-1133">Transmembrane helix</keyword>
<evidence type="ECO:0000256" key="4">
    <source>
        <dbReference type="SAM" id="Phobius"/>
    </source>
</evidence>
<protein>
    <submittedName>
        <fullName evidence="7">Methyl-accepting chemotaxis protein</fullName>
    </submittedName>
</protein>
<dbReference type="Gene3D" id="6.10.340.10">
    <property type="match status" value="1"/>
</dbReference>
<feature type="domain" description="Methyl-accepting transducer" evidence="5">
    <location>
        <begin position="154"/>
        <end position="319"/>
    </location>
</feature>
<feature type="domain" description="HAMP" evidence="6">
    <location>
        <begin position="80"/>
        <end position="135"/>
    </location>
</feature>
<dbReference type="Gene3D" id="1.10.287.950">
    <property type="entry name" value="Methyl-accepting chemotaxis protein"/>
    <property type="match status" value="1"/>
</dbReference>
<evidence type="ECO:0000313" key="7">
    <source>
        <dbReference type="EMBL" id="EOR27295.1"/>
    </source>
</evidence>
<dbReference type="PANTHER" id="PTHR32089:SF112">
    <property type="entry name" value="LYSOZYME-LIKE PROTEIN-RELATED"/>
    <property type="match status" value="1"/>
</dbReference>
<dbReference type="RefSeq" id="WP_016206519.1">
    <property type="nucleotide sequence ID" value="NZ_ASRV01000061.1"/>
</dbReference>
<dbReference type="GO" id="GO:0007165">
    <property type="term" value="P:signal transduction"/>
    <property type="evidence" value="ECO:0007669"/>
    <property type="project" value="UniProtKB-KW"/>
</dbReference>
<feature type="transmembrane region" description="Helical" evidence="4">
    <location>
        <begin position="343"/>
        <end position="362"/>
    </location>
</feature>
<evidence type="ECO:0000256" key="3">
    <source>
        <dbReference type="PROSITE-ProRule" id="PRU00284"/>
    </source>
</evidence>
<organism evidence="7 8">
    <name type="scientific">Clostridium sartagoforme AAU1</name>
    <dbReference type="NCBI Taxonomy" id="1202534"/>
    <lineage>
        <taxon>Bacteria</taxon>
        <taxon>Bacillati</taxon>
        <taxon>Bacillota</taxon>
        <taxon>Clostridia</taxon>
        <taxon>Eubacteriales</taxon>
        <taxon>Clostridiaceae</taxon>
        <taxon>Clostridium</taxon>
    </lineage>
</organism>
<name>R9CE64_9CLOT</name>
<keyword evidence="1 3" id="KW-0807">Transducer</keyword>
<dbReference type="SUPFAM" id="SSF58104">
    <property type="entry name" value="Methyl-accepting chemotaxis protein (MCP) signaling domain"/>
    <property type="match status" value="1"/>
</dbReference>
<evidence type="ECO:0000313" key="8">
    <source>
        <dbReference type="Proteomes" id="UP000013988"/>
    </source>
</evidence>
<feature type="transmembrane region" description="Helical" evidence="4">
    <location>
        <begin position="53"/>
        <end position="78"/>
    </location>
</feature>
<dbReference type="InterPro" id="IPR003660">
    <property type="entry name" value="HAMP_dom"/>
</dbReference>
<keyword evidence="4" id="KW-0472">Membrane</keyword>
<comment type="caution">
    <text evidence="7">The sequence shown here is derived from an EMBL/GenBank/DDBJ whole genome shotgun (WGS) entry which is preliminary data.</text>
</comment>
<evidence type="ECO:0000259" key="6">
    <source>
        <dbReference type="PROSITE" id="PS50885"/>
    </source>
</evidence>
<accession>R9CE64</accession>
<dbReference type="PROSITE" id="PS50885">
    <property type="entry name" value="HAMP"/>
    <property type="match status" value="1"/>
</dbReference>
<evidence type="ECO:0000256" key="2">
    <source>
        <dbReference type="ARBA" id="ARBA00029447"/>
    </source>
</evidence>
<gene>
    <name evidence="7" type="ORF">A500_05391</name>
</gene>
<dbReference type="AlphaFoldDB" id="R9CE64"/>
<comment type="similarity">
    <text evidence="2">Belongs to the methyl-accepting chemotaxis (MCP) protein family.</text>
</comment>
<keyword evidence="4" id="KW-0812">Transmembrane</keyword>
<dbReference type="PATRIC" id="fig|1202534.3.peg.1082"/>
<sequence length="364" mass="40203">MGVKKFTSKLVMYFIGIVILQLTMISLTVYYFVNRSLAKIGITVGNKDLLKELKGLAFSLTISSVLILIVSIIIILLVTKAISKILKLITTSMNDFSNGNLKMSFHEKHLNRNDEIGDICKAIENTKTEVNNMIGGVINLSNDTLEDSATLAYVSEELSQSAENIYLSINEVANGTNKQSNELLHIVSIVNKLGESIKETEGNIKNIKIVSKGIDKDSEKSNTDMKNLIESINSFDKKFTAFIESIKNMNNDIETVRNISVLIDEIADQTNLLALNAAIEAARVGEAGKGFAVVAEEVKSLAETSKEASNNIYNILNNIFNSVKIISAETEEMGKGLDNQKMLLNQQLHLLIIYLILLRVLVLK</sequence>
<reference evidence="7 8" key="1">
    <citation type="submission" date="2013-03" db="EMBL/GenBank/DDBJ databases">
        <title>Whole genome shotgun sequencing of Clostridium sartagoforme AAU1.</title>
        <authorList>
            <person name="Joshi C.G."/>
            <person name="Duggirala S.M."/>
            <person name="Nathani N.M."/>
            <person name="Bhatt V.D."/>
            <person name="Patel A.K."/>
            <person name="Pandya P.R."/>
            <person name="KaPatel J.A."/>
        </authorList>
    </citation>
    <scope>NUCLEOTIDE SEQUENCE [LARGE SCALE GENOMIC DNA]</scope>
    <source>
        <strain evidence="7 8">AAU1</strain>
    </source>
</reference>
<keyword evidence="8" id="KW-1185">Reference proteome</keyword>
<dbReference type="Pfam" id="PF00015">
    <property type="entry name" value="MCPsignal"/>
    <property type="match status" value="1"/>
</dbReference>
<dbReference type="PANTHER" id="PTHR32089">
    <property type="entry name" value="METHYL-ACCEPTING CHEMOTAXIS PROTEIN MCPB"/>
    <property type="match status" value="1"/>
</dbReference>
<dbReference type="SMART" id="SM00283">
    <property type="entry name" value="MA"/>
    <property type="match status" value="1"/>
</dbReference>
<feature type="transmembrane region" description="Helical" evidence="4">
    <location>
        <begin position="12"/>
        <end position="33"/>
    </location>
</feature>
<dbReference type="PROSITE" id="PS50111">
    <property type="entry name" value="CHEMOTAXIS_TRANSDUC_2"/>
    <property type="match status" value="1"/>
</dbReference>
<dbReference type="GO" id="GO:0016020">
    <property type="term" value="C:membrane"/>
    <property type="evidence" value="ECO:0007669"/>
    <property type="project" value="InterPro"/>
</dbReference>
<dbReference type="Proteomes" id="UP000013988">
    <property type="component" value="Unassembled WGS sequence"/>
</dbReference>